<dbReference type="Gene3D" id="2.40.160.60">
    <property type="entry name" value="Outer membrane protein transport protein (OMPP1/FadL/TodX)"/>
    <property type="match status" value="1"/>
</dbReference>
<dbReference type="InterPro" id="IPR047799">
    <property type="entry name" value="T9SS_OM_PorV"/>
</dbReference>
<dbReference type="OrthoDB" id="9758448at2"/>
<reference evidence="3 4" key="1">
    <citation type="submission" date="2016-11" db="EMBL/GenBank/DDBJ databases">
        <title>Study of marine rhodopsin-containing bacteria.</title>
        <authorList>
            <person name="Yoshizawa S."/>
            <person name="Kumagai Y."/>
            <person name="Kogure K."/>
        </authorList>
    </citation>
    <scope>NUCLEOTIDE SEQUENCE [LARGE SCALE GENOMIC DNA]</scope>
    <source>
        <strain evidence="3 4">SAORIC-28</strain>
    </source>
</reference>
<gene>
    <name evidence="3" type="ORF">BSZ37_12505</name>
</gene>
<accession>A0A271J120</accession>
<dbReference type="NCBIfam" id="NF033709">
    <property type="entry name" value="PorV_fam"/>
    <property type="match status" value="1"/>
</dbReference>
<dbReference type="Proteomes" id="UP000216339">
    <property type="component" value="Unassembled WGS sequence"/>
</dbReference>
<dbReference type="AlphaFoldDB" id="A0A271J120"/>
<evidence type="ECO:0000259" key="2">
    <source>
        <dbReference type="Pfam" id="PF19572"/>
    </source>
</evidence>
<evidence type="ECO:0000313" key="3">
    <source>
        <dbReference type="EMBL" id="PAP77192.1"/>
    </source>
</evidence>
<dbReference type="EMBL" id="MQWD01000001">
    <property type="protein sequence ID" value="PAP77192.1"/>
    <property type="molecule type" value="Genomic_DNA"/>
</dbReference>
<dbReference type="Pfam" id="PF19572">
    <property type="entry name" value="PorV"/>
    <property type="match status" value="1"/>
</dbReference>
<keyword evidence="4" id="KW-1185">Reference proteome</keyword>
<dbReference type="RefSeq" id="WP_095510858.1">
    <property type="nucleotide sequence ID" value="NZ_MQWD01000001.1"/>
</dbReference>
<feature type="signal peptide" evidence="1">
    <location>
        <begin position="1"/>
        <end position="19"/>
    </location>
</feature>
<organism evidence="3 4">
    <name type="scientific">Rubrivirga marina</name>
    <dbReference type="NCBI Taxonomy" id="1196024"/>
    <lineage>
        <taxon>Bacteria</taxon>
        <taxon>Pseudomonadati</taxon>
        <taxon>Rhodothermota</taxon>
        <taxon>Rhodothermia</taxon>
        <taxon>Rhodothermales</taxon>
        <taxon>Rubricoccaceae</taxon>
        <taxon>Rubrivirga</taxon>
    </lineage>
</organism>
<dbReference type="InterPro" id="IPR045741">
    <property type="entry name" value="PorV"/>
</dbReference>
<feature type="domain" description="Type IX secretion system protein PorV" evidence="2">
    <location>
        <begin position="24"/>
        <end position="267"/>
    </location>
</feature>
<name>A0A271J120_9BACT</name>
<sequence>MTRTLLLAALALVAWPAAAQQAPEEIVLTTAVPFLQIEPDSRASGMGMAGVAVADNAYAPFWNPAGLAGQQGTEVSFTHAPWLPALGANLSYEHLSAKHGLGSLGTVGGHLTYFDLGTQTATDETGFELGTFSSYEFALGLSYGYPITENLSVGTGARFIYSNLTGGTRINNTTPTSAGTSFGVDLGVKYTGPELGLGKSSRPTVAFNLANMGPGISYVESTPGDTVLTGQPDAIPTTLRFGAALNTQLDDFNRITVALDLNKIIVNRDAATGEYDPFYEALFTSWESRLVKTSTIAGETCTTLGEDDDPDNDCREVSGLRSLTLGTGLEYWYNDLFAMRAGYFYEDPANGNRQFLTFGTGLRYSLVGVDISYIYALQENSPLADQLRFSLLLNIPR</sequence>
<dbReference type="SUPFAM" id="SSF56935">
    <property type="entry name" value="Porins"/>
    <property type="match status" value="1"/>
</dbReference>
<feature type="chain" id="PRO_5012402485" description="Type IX secretion system protein PorV domain-containing protein" evidence="1">
    <location>
        <begin position="20"/>
        <end position="397"/>
    </location>
</feature>
<comment type="caution">
    <text evidence="3">The sequence shown here is derived from an EMBL/GenBank/DDBJ whole genome shotgun (WGS) entry which is preliminary data.</text>
</comment>
<proteinExistence type="predicted"/>
<keyword evidence="1" id="KW-0732">Signal</keyword>
<dbReference type="NCBIfam" id="NF033710">
    <property type="entry name" value="T9SS_OM_PorV"/>
    <property type="match status" value="1"/>
</dbReference>
<evidence type="ECO:0000256" key="1">
    <source>
        <dbReference type="SAM" id="SignalP"/>
    </source>
</evidence>
<protein>
    <recommendedName>
        <fullName evidence="2">Type IX secretion system protein PorV domain-containing protein</fullName>
    </recommendedName>
</protein>
<evidence type="ECO:0000313" key="4">
    <source>
        <dbReference type="Proteomes" id="UP000216339"/>
    </source>
</evidence>